<dbReference type="GO" id="GO:0051604">
    <property type="term" value="P:protein maturation"/>
    <property type="evidence" value="ECO:0007669"/>
    <property type="project" value="InterPro"/>
</dbReference>
<dbReference type="PIRSF" id="PIRSF004761">
    <property type="entry name" value="Hydrgn_mat_HypA"/>
    <property type="match status" value="1"/>
</dbReference>
<reference evidence="5 6" key="1">
    <citation type="submission" date="2020-08" db="EMBL/GenBank/DDBJ databases">
        <title>Genomic Encyclopedia of Type Strains, Phase IV (KMG-IV): sequencing the most valuable type-strain genomes for metagenomic binning, comparative biology and taxonomic classification.</title>
        <authorList>
            <person name="Goeker M."/>
        </authorList>
    </citation>
    <scope>NUCLEOTIDE SEQUENCE [LARGE SCALE GENOMIC DNA]</scope>
    <source>
        <strain evidence="5 6">DSM 26963</strain>
    </source>
</reference>
<evidence type="ECO:0000256" key="2">
    <source>
        <dbReference type="ARBA" id="ARBA00022723"/>
    </source>
</evidence>
<dbReference type="PANTHER" id="PTHR34535:SF3">
    <property type="entry name" value="HYDROGENASE MATURATION FACTOR HYPA"/>
    <property type="match status" value="1"/>
</dbReference>
<accession>A0A7W8FWP5</accession>
<dbReference type="GO" id="GO:0016151">
    <property type="term" value="F:nickel cation binding"/>
    <property type="evidence" value="ECO:0007669"/>
    <property type="project" value="UniProtKB-UniRule"/>
</dbReference>
<keyword evidence="1 4" id="KW-0533">Nickel</keyword>
<comment type="function">
    <text evidence="4">Involved in the maturation of [NiFe] hydrogenases. Required for nickel insertion into the metal center of the hydrogenase.</text>
</comment>
<dbReference type="InterPro" id="IPR000688">
    <property type="entry name" value="HypA/HybF"/>
</dbReference>
<feature type="binding site" evidence="4">
    <location>
        <position position="2"/>
    </location>
    <ligand>
        <name>Ni(2+)</name>
        <dbReference type="ChEBI" id="CHEBI:49786"/>
    </ligand>
</feature>
<comment type="similarity">
    <text evidence="4">Belongs to the HypA/HybF family.</text>
</comment>
<comment type="caution">
    <text evidence="5">The sequence shown here is derived from an EMBL/GenBank/DDBJ whole genome shotgun (WGS) entry which is preliminary data.</text>
</comment>
<gene>
    <name evidence="4" type="primary">hypA</name>
    <name evidence="5" type="ORF">HNQ43_000900</name>
</gene>
<dbReference type="RefSeq" id="WP_183375204.1">
    <property type="nucleotide sequence ID" value="NZ_CALVCN010000010.1"/>
</dbReference>
<feature type="binding site" evidence="4">
    <location>
        <position position="92"/>
    </location>
    <ligand>
        <name>Zn(2+)</name>
        <dbReference type="ChEBI" id="CHEBI:29105"/>
    </ligand>
</feature>
<dbReference type="EMBL" id="JACHHD010000007">
    <property type="protein sequence ID" value="MBB5184854.1"/>
    <property type="molecule type" value="Genomic_DNA"/>
</dbReference>
<feature type="binding site" evidence="4">
    <location>
        <position position="76"/>
    </location>
    <ligand>
        <name>Zn(2+)</name>
        <dbReference type="ChEBI" id="CHEBI:29105"/>
    </ligand>
</feature>
<organism evidence="5 6">
    <name type="scientific">Faecalicoccus acidiformans</name>
    <dbReference type="NCBI Taxonomy" id="915173"/>
    <lineage>
        <taxon>Bacteria</taxon>
        <taxon>Bacillati</taxon>
        <taxon>Bacillota</taxon>
        <taxon>Erysipelotrichia</taxon>
        <taxon>Erysipelotrichales</taxon>
        <taxon>Erysipelotrichaceae</taxon>
        <taxon>Faecalicoccus</taxon>
    </lineage>
</organism>
<feature type="binding site" evidence="4">
    <location>
        <position position="89"/>
    </location>
    <ligand>
        <name>Zn(2+)</name>
        <dbReference type="ChEBI" id="CHEBI:29105"/>
    </ligand>
</feature>
<sequence length="113" mass="12886">MHEMEITTHILKETLDLAKNRPVQKIKAINLALGPFCGFVPECIQMYMDVISQGTIAQNVKINARMIPLKIRCNTCQKEAEIDRLHIECPFCHSTDLKRLSGNECMIESIEVE</sequence>
<dbReference type="HAMAP" id="MF_00213">
    <property type="entry name" value="HypA_HybF"/>
    <property type="match status" value="1"/>
</dbReference>
<proteinExistence type="inferred from homology"/>
<evidence type="ECO:0000313" key="5">
    <source>
        <dbReference type="EMBL" id="MBB5184854.1"/>
    </source>
</evidence>
<evidence type="ECO:0000256" key="1">
    <source>
        <dbReference type="ARBA" id="ARBA00022596"/>
    </source>
</evidence>
<dbReference type="Proteomes" id="UP000521313">
    <property type="component" value="Unassembled WGS sequence"/>
</dbReference>
<name>A0A7W8FWP5_9FIRM</name>
<keyword evidence="3 4" id="KW-0862">Zinc</keyword>
<keyword evidence="2 4" id="KW-0479">Metal-binding</keyword>
<evidence type="ECO:0000313" key="6">
    <source>
        <dbReference type="Proteomes" id="UP000521313"/>
    </source>
</evidence>
<dbReference type="GO" id="GO:0008270">
    <property type="term" value="F:zinc ion binding"/>
    <property type="evidence" value="ECO:0007669"/>
    <property type="project" value="UniProtKB-UniRule"/>
</dbReference>
<evidence type="ECO:0000256" key="3">
    <source>
        <dbReference type="ARBA" id="ARBA00022833"/>
    </source>
</evidence>
<protein>
    <recommendedName>
        <fullName evidence="4">Hydrogenase maturation factor HypA</fullName>
    </recommendedName>
</protein>
<dbReference type="Gene3D" id="3.30.2320.80">
    <property type="match status" value="1"/>
</dbReference>
<dbReference type="AlphaFoldDB" id="A0A7W8FWP5"/>
<feature type="binding site" evidence="4">
    <location>
        <position position="73"/>
    </location>
    <ligand>
        <name>Zn(2+)</name>
        <dbReference type="ChEBI" id="CHEBI:29105"/>
    </ligand>
</feature>
<dbReference type="Pfam" id="PF01155">
    <property type="entry name" value="HypA"/>
    <property type="match status" value="1"/>
</dbReference>
<dbReference type="PANTHER" id="PTHR34535">
    <property type="entry name" value="HYDROGENASE MATURATION FACTOR HYPA"/>
    <property type="match status" value="1"/>
</dbReference>
<evidence type="ECO:0000256" key="4">
    <source>
        <dbReference type="HAMAP-Rule" id="MF_00213"/>
    </source>
</evidence>